<dbReference type="EC" id="2.8.1.4" evidence="14 19"/>
<dbReference type="CDD" id="cd01712">
    <property type="entry name" value="PPase_ThiI"/>
    <property type="match status" value="1"/>
</dbReference>
<dbReference type="GO" id="GO:0004810">
    <property type="term" value="F:CCA tRNA nucleotidyltransferase activity"/>
    <property type="evidence" value="ECO:0007669"/>
    <property type="project" value="InterPro"/>
</dbReference>
<dbReference type="GO" id="GO:0000049">
    <property type="term" value="F:tRNA binding"/>
    <property type="evidence" value="ECO:0007669"/>
    <property type="project" value="UniProtKB-UniRule"/>
</dbReference>
<keyword evidence="7 19" id="KW-0067">ATP-binding</keyword>
<evidence type="ECO:0000256" key="10">
    <source>
        <dbReference type="ARBA" id="ARBA00050570"/>
    </source>
</evidence>
<dbReference type="HAMAP" id="MF_00021">
    <property type="entry name" value="ThiI"/>
    <property type="match status" value="1"/>
</dbReference>
<dbReference type="InterPro" id="IPR003720">
    <property type="entry name" value="tRNA_STrfase"/>
</dbReference>
<evidence type="ECO:0000256" key="4">
    <source>
        <dbReference type="ARBA" id="ARBA00022555"/>
    </source>
</evidence>
<dbReference type="Proteomes" id="UP000002730">
    <property type="component" value="Chromosome"/>
</dbReference>
<dbReference type="EMBL" id="CP002160">
    <property type="protein sequence ID" value="ADL52191.1"/>
    <property type="molecule type" value="Genomic_DNA"/>
</dbReference>
<feature type="binding site" evidence="19">
    <location>
        <position position="259"/>
    </location>
    <ligand>
        <name>ATP</name>
        <dbReference type="ChEBI" id="CHEBI:30616"/>
    </ligand>
</feature>
<reference evidence="21 22" key="1">
    <citation type="submission" date="2010-08" db="EMBL/GenBank/DDBJ databases">
        <title>Complete sequence of Clostridium cellulovorans 743B.</title>
        <authorList>
            <consortium name="US DOE Joint Genome Institute"/>
            <person name="Lucas S."/>
            <person name="Copeland A."/>
            <person name="Lapidus A."/>
            <person name="Cheng J.-F."/>
            <person name="Bruce D."/>
            <person name="Goodwin L."/>
            <person name="Pitluck S."/>
            <person name="Chertkov O."/>
            <person name="Detter J.C."/>
            <person name="Han C."/>
            <person name="Tapia R."/>
            <person name="Land M."/>
            <person name="Hauser L."/>
            <person name="Chang Y.-J."/>
            <person name="Jeffries C."/>
            <person name="Kyrpides N."/>
            <person name="Ivanova N."/>
            <person name="Mikhailova N."/>
            <person name="Hemme C.L."/>
            <person name="Woyke T."/>
        </authorList>
    </citation>
    <scope>NUCLEOTIDE SEQUENCE [LARGE SCALE GENOMIC DNA]</scope>
    <source>
        <strain evidence="22">ATCC 35296 / DSM 3052 / OCM 3 / 743B</strain>
    </source>
</reference>
<keyword evidence="22" id="KW-1185">Reference proteome</keyword>
<dbReference type="InterPro" id="IPR014729">
    <property type="entry name" value="Rossmann-like_a/b/a_fold"/>
</dbReference>
<comment type="catalytic activity">
    <reaction evidence="10 19">
        <text>[ThiI sulfur-carrier protein]-S-sulfanyl-L-cysteine + a uridine in tRNA + 2 reduced [2Fe-2S]-[ferredoxin] + ATP + H(+) = [ThiI sulfur-carrier protein]-L-cysteine + a 4-thiouridine in tRNA + 2 oxidized [2Fe-2S]-[ferredoxin] + AMP + diphosphate</text>
        <dbReference type="Rhea" id="RHEA:24176"/>
        <dbReference type="Rhea" id="RHEA-COMP:10000"/>
        <dbReference type="Rhea" id="RHEA-COMP:10001"/>
        <dbReference type="Rhea" id="RHEA-COMP:13337"/>
        <dbReference type="Rhea" id="RHEA-COMP:13338"/>
        <dbReference type="Rhea" id="RHEA-COMP:13339"/>
        <dbReference type="Rhea" id="RHEA-COMP:13340"/>
        <dbReference type="ChEBI" id="CHEBI:15378"/>
        <dbReference type="ChEBI" id="CHEBI:29950"/>
        <dbReference type="ChEBI" id="CHEBI:30616"/>
        <dbReference type="ChEBI" id="CHEBI:33019"/>
        <dbReference type="ChEBI" id="CHEBI:33737"/>
        <dbReference type="ChEBI" id="CHEBI:33738"/>
        <dbReference type="ChEBI" id="CHEBI:61963"/>
        <dbReference type="ChEBI" id="CHEBI:65315"/>
        <dbReference type="ChEBI" id="CHEBI:136798"/>
        <dbReference type="ChEBI" id="CHEBI:456215"/>
        <dbReference type="EC" id="2.8.1.4"/>
    </reaction>
</comment>
<dbReference type="STRING" id="573061.Clocel_2478"/>
<evidence type="ECO:0000256" key="14">
    <source>
        <dbReference type="ARBA" id="ARBA00066827"/>
    </source>
</evidence>
<dbReference type="Pfam" id="PF02926">
    <property type="entry name" value="THUMP"/>
    <property type="match status" value="1"/>
</dbReference>
<feature type="binding site" evidence="19">
    <location>
        <begin position="177"/>
        <end position="178"/>
    </location>
    <ligand>
        <name>ATP</name>
        <dbReference type="ChEBI" id="CHEBI:30616"/>
    </ligand>
</feature>
<dbReference type="NCBIfam" id="TIGR00342">
    <property type="entry name" value="tRNA uracil 4-sulfurtransferase ThiI"/>
    <property type="match status" value="1"/>
</dbReference>
<dbReference type="PROSITE" id="PS51165">
    <property type="entry name" value="THUMP"/>
    <property type="match status" value="1"/>
</dbReference>
<dbReference type="PANTHER" id="PTHR43209:SF1">
    <property type="entry name" value="TRNA SULFURTRANSFERASE"/>
    <property type="match status" value="1"/>
</dbReference>
<comment type="catalytic activity">
    <reaction evidence="11 19">
        <text>[ThiS sulfur-carrier protein]-C-terminal Gly-Gly-AMP + S-sulfanyl-L-cysteinyl-[cysteine desulfurase] + AH2 = [ThiS sulfur-carrier protein]-C-terminal-Gly-aminoethanethioate + L-cysteinyl-[cysteine desulfurase] + A + AMP + 2 H(+)</text>
        <dbReference type="Rhea" id="RHEA:43340"/>
        <dbReference type="Rhea" id="RHEA-COMP:12157"/>
        <dbReference type="Rhea" id="RHEA-COMP:12158"/>
        <dbReference type="Rhea" id="RHEA-COMP:12910"/>
        <dbReference type="Rhea" id="RHEA-COMP:19908"/>
        <dbReference type="ChEBI" id="CHEBI:13193"/>
        <dbReference type="ChEBI" id="CHEBI:15378"/>
        <dbReference type="ChEBI" id="CHEBI:17499"/>
        <dbReference type="ChEBI" id="CHEBI:29950"/>
        <dbReference type="ChEBI" id="CHEBI:61963"/>
        <dbReference type="ChEBI" id="CHEBI:90618"/>
        <dbReference type="ChEBI" id="CHEBI:232372"/>
        <dbReference type="ChEBI" id="CHEBI:456215"/>
    </reaction>
</comment>
<dbReference type="FunFam" id="3.40.50.620:FF:000053">
    <property type="entry name" value="Probable tRNA sulfurtransferase"/>
    <property type="match status" value="1"/>
</dbReference>
<dbReference type="GO" id="GO:0002937">
    <property type="term" value="P:tRNA 4-thiouridine biosynthesis"/>
    <property type="evidence" value="ECO:0007669"/>
    <property type="project" value="TreeGrafter"/>
</dbReference>
<evidence type="ECO:0000256" key="15">
    <source>
        <dbReference type="ARBA" id="ARBA00071867"/>
    </source>
</evidence>
<keyword evidence="5 19" id="KW-0808">Transferase</keyword>
<feature type="domain" description="THUMP" evidence="20">
    <location>
        <begin position="57"/>
        <end position="160"/>
    </location>
</feature>
<comment type="pathway">
    <text evidence="2 19">Cofactor biosynthesis; thiamine diphosphate biosynthesis.</text>
</comment>
<proteinExistence type="inferred from homology"/>
<dbReference type="InterPro" id="IPR054173">
    <property type="entry name" value="ThiI_fer"/>
</dbReference>
<dbReference type="Pfam" id="PF22025">
    <property type="entry name" value="ThiI_fer"/>
    <property type="match status" value="1"/>
</dbReference>
<dbReference type="GO" id="GO:0009228">
    <property type="term" value="P:thiamine biosynthetic process"/>
    <property type="evidence" value="ECO:0007669"/>
    <property type="project" value="UniProtKB-KW"/>
</dbReference>
<dbReference type="Gene3D" id="3.40.50.620">
    <property type="entry name" value="HUPs"/>
    <property type="match status" value="1"/>
</dbReference>
<keyword evidence="9 19" id="KW-0784">Thiamine biosynthesis</keyword>
<dbReference type="eggNOG" id="COG0301">
    <property type="taxonomic scope" value="Bacteria"/>
</dbReference>
<evidence type="ECO:0000259" key="20">
    <source>
        <dbReference type="PROSITE" id="PS51165"/>
    </source>
</evidence>
<dbReference type="InterPro" id="IPR049962">
    <property type="entry name" value="THUMP_ThiI"/>
</dbReference>
<accession>D9SQI5</accession>
<evidence type="ECO:0000256" key="17">
    <source>
        <dbReference type="ARBA" id="ARBA00077849"/>
    </source>
</evidence>
<dbReference type="GO" id="GO:0005524">
    <property type="term" value="F:ATP binding"/>
    <property type="evidence" value="ECO:0007669"/>
    <property type="project" value="UniProtKB-UniRule"/>
</dbReference>
<comment type="subcellular location">
    <subcellularLocation>
        <location evidence="1 19">Cytoplasm</location>
    </subcellularLocation>
</comment>
<dbReference type="HOGENOM" id="CLU_037952_4_0_9"/>
<evidence type="ECO:0000256" key="18">
    <source>
        <dbReference type="ARBA" id="ARBA00080570"/>
    </source>
</evidence>
<evidence type="ECO:0000256" key="16">
    <source>
        <dbReference type="ARBA" id="ARBA00075337"/>
    </source>
</evidence>
<evidence type="ECO:0000256" key="7">
    <source>
        <dbReference type="ARBA" id="ARBA00022840"/>
    </source>
</evidence>
<evidence type="ECO:0000256" key="8">
    <source>
        <dbReference type="ARBA" id="ARBA00022884"/>
    </source>
</evidence>
<evidence type="ECO:0000313" key="22">
    <source>
        <dbReference type="Proteomes" id="UP000002730"/>
    </source>
</evidence>
<sequence length="386" mass="43898">MKKLLLIKYASEIFLKGLNKKKFENHLRERIAENLRGLDFKFVIDEGRYFIETTDMEEAIARIVRIFGIKEVCEVVQVEKTMEAISEEALRQAKEFDKKTFKVITNRANKSFPMNSLDVSREIGGYILDNSSDLTVSVKNPEEIIYVEIRANAYVFSKKIKGAGGMPYGINGSTMLMLSGGIDSPVAGYLMARRGTEVSSVYFHSHPYTSERAKEKVIDLAKILASYTGQMKLYIVPFTEIQMKIMELCPEDELTIIMRRFMMRVSCTLAERNKIQSVSTGESIGQVASQTMEGLIVSTDVADRPVFRPLIAMDKEDIMDISRKVGTYDTSILPYEDCCTIFVPKHPKTKPVLEYICRSEENLDIEELVKEAVDNTEILLLKHENN</sequence>
<keyword evidence="4 19" id="KW-0820">tRNA-binding</keyword>
<dbReference type="AlphaFoldDB" id="D9SQI5"/>
<dbReference type="InterPro" id="IPR050102">
    <property type="entry name" value="tRNA_sulfurtransferase_ThiI"/>
</dbReference>
<evidence type="ECO:0000313" key="21">
    <source>
        <dbReference type="EMBL" id="ADL52191.1"/>
    </source>
</evidence>
<dbReference type="InterPro" id="IPR020536">
    <property type="entry name" value="ThiI_AANH"/>
</dbReference>
<protein>
    <recommendedName>
        <fullName evidence="15 19">Probable tRNA sulfurtransferase</fullName>
        <ecNumber evidence="14 19">2.8.1.4</ecNumber>
    </recommendedName>
    <alternativeName>
        <fullName evidence="16 19">Sulfur carrier protein ThiS sulfurtransferase</fullName>
    </alternativeName>
    <alternativeName>
        <fullName evidence="17 19">Thiamine biosynthesis protein ThiI</fullName>
    </alternativeName>
    <alternativeName>
        <fullName evidence="18 19">tRNA 4-thiouridine synthase</fullName>
    </alternativeName>
</protein>
<organism evidence="21 22">
    <name type="scientific">Clostridium cellulovorans (strain ATCC 35296 / DSM 3052 / OCM 3 / 743B)</name>
    <dbReference type="NCBI Taxonomy" id="573061"/>
    <lineage>
        <taxon>Bacteria</taxon>
        <taxon>Bacillati</taxon>
        <taxon>Bacillota</taxon>
        <taxon>Clostridia</taxon>
        <taxon>Eubacteriales</taxon>
        <taxon>Clostridiaceae</taxon>
        <taxon>Clostridium</taxon>
    </lineage>
</organism>
<dbReference type="UniPathway" id="UPA00060"/>
<dbReference type="SMART" id="SM00981">
    <property type="entry name" value="THUMP"/>
    <property type="match status" value="1"/>
</dbReference>
<evidence type="ECO:0000256" key="9">
    <source>
        <dbReference type="ARBA" id="ARBA00022977"/>
    </source>
</evidence>
<dbReference type="OrthoDB" id="9773948at2"/>
<dbReference type="GO" id="GO:0140741">
    <property type="term" value="F:tRNA-uracil-4 sulfurtransferase activity"/>
    <property type="evidence" value="ECO:0007669"/>
    <property type="project" value="UniProtKB-EC"/>
</dbReference>
<evidence type="ECO:0000256" key="3">
    <source>
        <dbReference type="ARBA" id="ARBA00022490"/>
    </source>
</evidence>
<feature type="binding site" evidence="19">
    <location>
        <position position="290"/>
    </location>
    <ligand>
        <name>ATP</name>
        <dbReference type="ChEBI" id="CHEBI:30616"/>
    </ligand>
</feature>
<comment type="function">
    <text evidence="12 19">Catalyzes the ATP-dependent transfer of a sulfur to tRNA to produce 4-thiouridine in position 8 of tRNAs, which functions as a near-UV photosensor. Also catalyzes the transfer of sulfur to the sulfur carrier protein ThiS, forming ThiS-thiocarboxylate. This is a step in the synthesis of thiazole, in the thiamine biosynthesis pathway. The sulfur is donated as persulfide by IscS.</text>
</comment>
<keyword evidence="6 19" id="KW-0547">Nucleotide-binding</keyword>
<dbReference type="GO" id="GO:0052837">
    <property type="term" value="P:thiazole biosynthetic process"/>
    <property type="evidence" value="ECO:0007669"/>
    <property type="project" value="TreeGrafter"/>
</dbReference>
<dbReference type="SUPFAM" id="SSF52402">
    <property type="entry name" value="Adenine nucleotide alpha hydrolases-like"/>
    <property type="match status" value="1"/>
</dbReference>
<evidence type="ECO:0000256" key="12">
    <source>
        <dbReference type="ARBA" id="ARBA00058382"/>
    </source>
</evidence>
<dbReference type="SUPFAM" id="SSF143437">
    <property type="entry name" value="THUMP domain-like"/>
    <property type="match status" value="1"/>
</dbReference>
<dbReference type="RefSeq" id="WP_010074706.1">
    <property type="nucleotide sequence ID" value="NC_014393.1"/>
</dbReference>
<dbReference type="Gene3D" id="3.30.2130.30">
    <property type="match status" value="1"/>
</dbReference>
<dbReference type="CDD" id="cd11716">
    <property type="entry name" value="THUMP_ThiI"/>
    <property type="match status" value="1"/>
</dbReference>
<gene>
    <name evidence="19" type="primary">thiI</name>
    <name evidence="21" type="ordered locus">Clocel_2478</name>
</gene>
<feature type="binding site" evidence="19">
    <location>
        <begin position="202"/>
        <end position="203"/>
    </location>
    <ligand>
        <name>ATP</name>
        <dbReference type="ChEBI" id="CHEBI:30616"/>
    </ligand>
</feature>
<dbReference type="InterPro" id="IPR004114">
    <property type="entry name" value="THUMP_dom"/>
</dbReference>
<dbReference type="GO" id="GO:0005829">
    <property type="term" value="C:cytosol"/>
    <property type="evidence" value="ECO:0007669"/>
    <property type="project" value="TreeGrafter"/>
</dbReference>
<keyword evidence="8 19" id="KW-0694">RNA-binding</keyword>
<evidence type="ECO:0000256" key="13">
    <source>
        <dbReference type="ARBA" id="ARBA00061472"/>
    </source>
</evidence>
<evidence type="ECO:0000256" key="19">
    <source>
        <dbReference type="HAMAP-Rule" id="MF_00021"/>
    </source>
</evidence>
<dbReference type="KEGG" id="ccb:Clocel_2478"/>
<evidence type="ECO:0000256" key="2">
    <source>
        <dbReference type="ARBA" id="ARBA00004948"/>
    </source>
</evidence>
<evidence type="ECO:0000256" key="1">
    <source>
        <dbReference type="ARBA" id="ARBA00004496"/>
    </source>
</evidence>
<feature type="binding site" evidence="19">
    <location>
        <position position="281"/>
    </location>
    <ligand>
        <name>ATP</name>
        <dbReference type="ChEBI" id="CHEBI:30616"/>
    </ligand>
</feature>
<evidence type="ECO:0000256" key="11">
    <source>
        <dbReference type="ARBA" id="ARBA00052330"/>
    </source>
</evidence>
<dbReference type="InterPro" id="IPR049961">
    <property type="entry name" value="ThiI_N"/>
</dbReference>
<evidence type="ECO:0000256" key="5">
    <source>
        <dbReference type="ARBA" id="ARBA00022679"/>
    </source>
</evidence>
<dbReference type="GO" id="GO:0009229">
    <property type="term" value="P:thiamine diphosphate biosynthetic process"/>
    <property type="evidence" value="ECO:0007669"/>
    <property type="project" value="UniProtKB-UniRule"/>
</dbReference>
<keyword evidence="3 19" id="KW-0963">Cytoplasm</keyword>
<dbReference type="Pfam" id="PF02568">
    <property type="entry name" value="ThiI"/>
    <property type="match status" value="1"/>
</dbReference>
<dbReference type="PANTHER" id="PTHR43209">
    <property type="entry name" value="TRNA SULFURTRANSFERASE"/>
    <property type="match status" value="1"/>
</dbReference>
<comment type="similarity">
    <text evidence="13 19">Belongs to the ThiI family.</text>
</comment>
<evidence type="ECO:0000256" key="6">
    <source>
        <dbReference type="ARBA" id="ARBA00022741"/>
    </source>
</evidence>
<name>D9SQI5_CLOC7</name>